<dbReference type="AlphaFoldDB" id="A0A8S3C038"/>
<evidence type="ECO:0000313" key="2">
    <source>
        <dbReference type="EMBL" id="CAF4876915.1"/>
    </source>
</evidence>
<protein>
    <submittedName>
        <fullName evidence="2">Uncharacterized protein</fullName>
    </submittedName>
</protein>
<dbReference type="Proteomes" id="UP000681720">
    <property type="component" value="Unassembled WGS sequence"/>
</dbReference>
<evidence type="ECO:0000313" key="1">
    <source>
        <dbReference type="EMBL" id="CAF4782694.1"/>
    </source>
</evidence>
<gene>
    <name evidence="1" type="ORF">GIL414_LOCUS46412</name>
    <name evidence="2" type="ORF">GIL414_LOCUS50665</name>
</gene>
<accession>A0A8S3C038</accession>
<reference evidence="2" key="1">
    <citation type="submission" date="2021-02" db="EMBL/GenBank/DDBJ databases">
        <authorList>
            <person name="Nowell W R."/>
        </authorList>
    </citation>
    <scope>NUCLEOTIDE SEQUENCE</scope>
</reference>
<dbReference type="Gene3D" id="2.40.30.10">
    <property type="entry name" value="Translation factors"/>
    <property type="match status" value="1"/>
</dbReference>
<name>A0A8S3C038_9BILA</name>
<evidence type="ECO:0000313" key="3">
    <source>
        <dbReference type="Proteomes" id="UP000681720"/>
    </source>
</evidence>
<dbReference type="EMBL" id="CAJOBJ010145669">
    <property type="protein sequence ID" value="CAF4782694.1"/>
    <property type="molecule type" value="Genomic_DNA"/>
</dbReference>
<dbReference type="InterPro" id="IPR009000">
    <property type="entry name" value="Transl_B-barrel_sf"/>
</dbReference>
<dbReference type="SUPFAM" id="SSF50447">
    <property type="entry name" value="Translation proteins"/>
    <property type="match status" value="1"/>
</dbReference>
<comment type="caution">
    <text evidence="2">The sequence shown here is derived from an EMBL/GenBank/DDBJ whole genome shotgun (WGS) entry which is preliminary data.</text>
</comment>
<dbReference type="EMBL" id="CAJOBJ010169385">
    <property type="protein sequence ID" value="CAF4876915.1"/>
    <property type="molecule type" value="Genomic_DNA"/>
</dbReference>
<organism evidence="2 3">
    <name type="scientific">Rotaria magnacalcarata</name>
    <dbReference type="NCBI Taxonomy" id="392030"/>
    <lineage>
        <taxon>Eukaryota</taxon>
        <taxon>Metazoa</taxon>
        <taxon>Spiralia</taxon>
        <taxon>Gnathifera</taxon>
        <taxon>Rotifera</taxon>
        <taxon>Eurotatoria</taxon>
        <taxon>Bdelloidea</taxon>
        <taxon>Philodinida</taxon>
        <taxon>Philodinidae</taxon>
        <taxon>Rotaria</taxon>
    </lineage>
</organism>
<proteinExistence type="predicted"/>
<sequence>SIEIVSLKEVRKVKSMQMFRKPIDRAIQGDRIGLCVTQFDPDKLERGIVCK</sequence>
<feature type="non-terminal residue" evidence="2">
    <location>
        <position position="1"/>
    </location>
</feature>